<sequence length="107" mass="12746">DEYTFIDFHDSEYAPREWDLAWAMVHWWKWQEVYDFTDFLKITLDAYNTAAHSETAVDENVLKEMITVAFLIMLEMGLTRPEIGNNNEQAKHLVDTSLYYLYNESIL</sequence>
<dbReference type="EMBL" id="JAGQKY010000181">
    <property type="protein sequence ID" value="MCA9397888.1"/>
    <property type="molecule type" value="Genomic_DNA"/>
</dbReference>
<evidence type="ECO:0000313" key="1">
    <source>
        <dbReference type="EMBL" id="MCA9397888.1"/>
    </source>
</evidence>
<dbReference type="SUPFAM" id="SSF56112">
    <property type="entry name" value="Protein kinase-like (PK-like)"/>
    <property type="match status" value="1"/>
</dbReference>
<comment type="caution">
    <text evidence="1">The sequence shown here is derived from an EMBL/GenBank/DDBJ whole genome shotgun (WGS) entry which is preliminary data.</text>
</comment>
<dbReference type="AlphaFoldDB" id="A0A955RXB7"/>
<accession>A0A955RXB7</accession>
<dbReference type="Proteomes" id="UP000699691">
    <property type="component" value="Unassembled WGS sequence"/>
</dbReference>
<feature type="non-terminal residue" evidence="1">
    <location>
        <position position="1"/>
    </location>
</feature>
<dbReference type="InterPro" id="IPR011009">
    <property type="entry name" value="Kinase-like_dom_sf"/>
</dbReference>
<gene>
    <name evidence="1" type="ORF">KC573_03585</name>
</gene>
<reference evidence="1" key="1">
    <citation type="submission" date="2020-04" db="EMBL/GenBank/DDBJ databases">
        <authorList>
            <person name="Zhang T."/>
        </authorList>
    </citation>
    <scope>NUCLEOTIDE SEQUENCE</scope>
    <source>
        <strain evidence="1">HKST-UBA02</strain>
    </source>
</reference>
<name>A0A955RXB7_UNCKA</name>
<organism evidence="1 2">
    <name type="scientific">candidate division WWE3 bacterium</name>
    <dbReference type="NCBI Taxonomy" id="2053526"/>
    <lineage>
        <taxon>Bacteria</taxon>
        <taxon>Katanobacteria</taxon>
    </lineage>
</organism>
<proteinExistence type="predicted"/>
<reference evidence="1" key="2">
    <citation type="journal article" date="2021" name="Microbiome">
        <title>Successional dynamics and alternative stable states in a saline activated sludge microbial community over 9 years.</title>
        <authorList>
            <person name="Wang Y."/>
            <person name="Ye J."/>
            <person name="Ju F."/>
            <person name="Liu L."/>
            <person name="Boyd J.A."/>
            <person name="Deng Y."/>
            <person name="Parks D.H."/>
            <person name="Jiang X."/>
            <person name="Yin X."/>
            <person name="Woodcroft B.J."/>
            <person name="Tyson G.W."/>
            <person name="Hugenholtz P."/>
            <person name="Polz M.F."/>
            <person name="Zhang T."/>
        </authorList>
    </citation>
    <scope>NUCLEOTIDE SEQUENCE</scope>
    <source>
        <strain evidence="1">HKST-UBA02</strain>
    </source>
</reference>
<evidence type="ECO:0000313" key="2">
    <source>
        <dbReference type="Proteomes" id="UP000699691"/>
    </source>
</evidence>
<protein>
    <submittedName>
        <fullName evidence="1">Uncharacterized protein</fullName>
    </submittedName>
</protein>